<dbReference type="STRING" id="1114924.SAMN05216258_1214"/>
<dbReference type="Proteomes" id="UP000199377">
    <property type="component" value="Unassembled WGS sequence"/>
</dbReference>
<evidence type="ECO:0000313" key="4">
    <source>
        <dbReference type="Proteomes" id="UP000199377"/>
    </source>
</evidence>
<reference evidence="3 4" key="1">
    <citation type="submission" date="2016-10" db="EMBL/GenBank/DDBJ databases">
        <authorList>
            <person name="de Groot N.N."/>
        </authorList>
    </citation>
    <scope>NUCLEOTIDE SEQUENCE [LARGE SCALE GENOMIC DNA]</scope>
    <source>
        <strain evidence="3 4">CGMCC 1.11030</strain>
    </source>
</reference>
<dbReference type="EMBL" id="FOQH01000021">
    <property type="protein sequence ID" value="SFJ24936.1"/>
    <property type="molecule type" value="Genomic_DNA"/>
</dbReference>
<organism evidence="3 4">
    <name type="scientific">Albimonas pacifica</name>
    <dbReference type="NCBI Taxonomy" id="1114924"/>
    <lineage>
        <taxon>Bacteria</taxon>
        <taxon>Pseudomonadati</taxon>
        <taxon>Pseudomonadota</taxon>
        <taxon>Alphaproteobacteria</taxon>
        <taxon>Rhodobacterales</taxon>
        <taxon>Paracoccaceae</taxon>
        <taxon>Albimonas</taxon>
    </lineage>
</organism>
<accession>A0A1I3PVH2</accession>
<protein>
    <submittedName>
        <fullName evidence="3">DNA repair exonuclease SbcCD nuclease subunit</fullName>
    </submittedName>
</protein>
<proteinExistence type="predicted"/>
<keyword evidence="3" id="KW-0540">Nuclease</keyword>
<gene>
    <name evidence="3" type="ORF">SAMN05216258_1214</name>
</gene>
<dbReference type="InterPro" id="IPR050535">
    <property type="entry name" value="DNA_Repair-Maintenance_Comp"/>
</dbReference>
<dbReference type="GO" id="GO:0004527">
    <property type="term" value="F:exonuclease activity"/>
    <property type="evidence" value="ECO:0007669"/>
    <property type="project" value="UniProtKB-KW"/>
</dbReference>
<dbReference type="Gene3D" id="3.60.21.10">
    <property type="match status" value="1"/>
</dbReference>
<dbReference type="CDD" id="cd00840">
    <property type="entry name" value="MPP_Mre11_N"/>
    <property type="match status" value="1"/>
</dbReference>
<dbReference type="OrthoDB" id="9773856at2"/>
<keyword evidence="3" id="KW-0269">Exonuclease</keyword>
<evidence type="ECO:0000256" key="1">
    <source>
        <dbReference type="ARBA" id="ARBA00022801"/>
    </source>
</evidence>
<dbReference type="SUPFAM" id="SSF56300">
    <property type="entry name" value="Metallo-dependent phosphatases"/>
    <property type="match status" value="1"/>
</dbReference>
<dbReference type="AlphaFoldDB" id="A0A1I3PVH2"/>
<evidence type="ECO:0000259" key="2">
    <source>
        <dbReference type="Pfam" id="PF00149"/>
    </source>
</evidence>
<dbReference type="PANTHER" id="PTHR30337:SF7">
    <property type="entry name" value="PHOSPHOESTERASE"/>
    <property type="match status" value="1"/>
</dbReference>
<name>A0A1I3PVH2_9RHOB</name>
<dbReference type="Pfam" id="PF00149">
    <property type="entry name" value="Metallophos"/>
    <property type="match status" value="1"/>
</dbReference>
<dbReference type="InterPro" id="IPR029052">
    <property type="entry name" value="Metallo-depent_PP-like"/>
</dbReference>
<feature type="domain" description="Calcineurin-like phosphoesterase" evidence="2">
    <location>
        <begin position="1"/>
        <end position="192"/>
    </location>
</feature>
<dbReference type="PANTHER" id="PTHR30337">
    <property type="entry name" value="COMPONENT OF ATP-DEPENDENT DSDNA EXONUCLEASE"/>
    <property type="match status" value="1"/>
</dbReference>
<keyword evidence="1" id="KW-0378">Hydrolase</keyword>
<dbReference type="InterPro" id="IPR004843">
    <property type="entry name" value="Calcineurin-like_PHP"/>
</dbReference>
<evidence type="ECO:0000313" key="3">
    <source>
        <dbReference type="EMBL" id="SFJ24936.1"/>
    </source>
</evidence>
<dbReference type="InterPro" id="IPR041796">
    <property type="entry name" value="Mre11_N"/>
</dbReference>
<sequence>MKFLHAADLHLDSPLRAQALKNPELAARLRNASRLALARTVDAAIDAQVDALLLAGDVFDGSVPDVASRAALAMELGRLDRAGIPTLAIQGNHDALLDLDRYGPVAKSLILLDETAPTFRIGDASIHGLGFGARHVPESLLPRYPAPEPGRINLGLMHTSLGGAAGHDRYAPCAEADLLAHGYDYWALGHIHLRSEHRGERSLAVMPGIPQGRSIREIGGGSATLVTLDLDGARAEPVPIRLIRFATVQVDLGTAESQAERIERIAESLAAEAQPDVALAARVEFAGAGALAGEPDLARSLAEEASDGLDDVHIETVRFVRSGEAAPPGAVAELSRMMQEDAATPGFRDEAAKLLEEWRRALPVEIRDALDPEELDGLIEQGVEMAVLRLAAEAGRT</sequence>
<dbReference type="RefSeq" id="WP_092866077.1">
    <property type="nucleotide sequence ID" value="NZ_FOQH01000021.1"/>
</dbReference>
<keyword evidence="4" id="KW-1185">Reference proteome</keyword>